<evidence type="ECO:0000256" key="4">
    <source>
        <dbReference type="ARBA" id="ARBA00023237"/>
    </source>
</evidence>
<comment type="subcellular location">
    <subcellularLocation>
        <location evidence="1">Cell outer membrane</location>
    </subcellularLocation>
</comment>
<organism evidence="6 7">
    <name type="scientific">Marinobacter persicus</name>
    <dbReference type="NCBI Taxonomy" id="930118"/>
    <lineage>
        <taxon>Bacteria</taxon>
        <taxon>Pseudomonadati</taxon>
        <taxon>Pseudomonadota</taxon>
        <taxon>Gammaproteobacteria</taxon>
        <taxon>Pseudomonadales</taxon>
        <taxon>Marinobacteraceae</taxon>
        <taxon>Marinobacter</taxon>
    </lineage>
</organism>
<comment type="similarity">
    <text evidence="2">Belongs to the outer membrane factor (OMF) (TC 1.B.17) family.</text>
</comment>
<dbReference type="SUPFAM" id="SSF56954">
    <property type="entry name" value="Outer membrane efflux proteins (OEP)"/>
    <property type="match status" value="1"/>
</dbReference>
<name>A0A1I3RW28_9GAMM</name>
<keyword evidence="3" id="KW-1134">Transmembrane beta strand</keyword>
<sequence>MSIPSHFIKSAVVGVLVLISLPARAEPELQLTSAINAAIENDPWLRQSAHLQSALLDESVAAGALPDPRVTLGAANLPTDTFDTGQEAMTQATVGFSQKIPRGDSRQLASAKMQQMASIQPFRREQRQVQVMETVTHLWLDHWRSQQSIRIIEQNRGLFEQLADVAEAGYTSATMGSRQQDIIRASLELTRLEDRLTTLNSQLASSQESLGEWVGPAQARLAVSEEMPTELLQAFPAGWRETTANALTRHPSIRATDQLIEAKSTDVDLARQAYKPEWSVSAQYGFRDSAPNGQDRADLFSVGVGFDLPIFTGNRQDRTLNASAARLEAAKTERLLQIRSLQAKARAAMARIERLDDRINLYQQTLLPQMEEQASAALSAYDNDDGDFAEAVRARIAELNAQVELIQMKAERARNLASFRYLTADSSEITPLSLTRYQD</sequence>
<dbReference type="OrthoDB" id="5607838at2"/>
<keyword evidence="5" id="KW-0175">Coiled coil</keyword>
<reference evidence="6 7" key="1">
    <citation type="submission" date="2016-10" db="EMBL/GenBank/DDBJ databases">
        <authorList>
            <person name="de Groot N.N."/>
        </authorList>
    </citation>
    <scope>NUCLEOTIDE SEQUENCE [LARGE SCALE GENOMIC DNA]</scope>
    <source>
        <strain evidence="6 7">IBRC-M 10445</strain>
    </source>
</reference>
<dbReference type="InterPro" id="IPR003423">
    <property type="entry name" value="OMP_efflux"/>
</dbReference>
<dbReference type="AlphaFoldDB" id="A0A1I3RW28"/>
<dbReference type="PANTHER" id="PTHR30203:SF24">
    <property type="entry name" value="BLR4935 PROTEIN"/>
    <property type="match status" value="1"/>
</dbReference>
<evidence type="ECO:0000256" key="3">
    <source>
        <dbReference type="ARBA" id="ARBA00022452"/>
    </source>
</evidence>
<protein>
    <submittedName>
        <fullName evidence="6">Outer membrane protein TolC</fullName>
    </submittedName>
</protein>
<dbReference type="RefSeq" id="WP_091702117.1">
    <property type="nucleotide sequence ID" value="NZ_BMYN01000003.1"/>
</dbReference>
<evidence type="ECO:0000256" key="5">
    <source>
        <dbReference type="SAM" id="Coils"/>
    </source>
</evidence>
<feature type="coiled-coil region" evidence="5">
    <location>
        <begin position="182"/>
        <end position="209"/>
    </location>
</feature>
<keyword evidence="4" id="KW-0998">Cell outer membrane</keyword>
<feature type="coiled-coil region" evidence="5">
    <location>
        <begin position="389"/>
        <end position="416"/>
    </location>
</feature>
<feature type="coiled-coil region" evidence="5">
    <location>
        <begin position="338"/>
        <end position="365"/>
    </location>
</feature>
<accession>A0A1I3RW28</accession>
<dbReference type="Proteomes" id="UP000199445">
    <property type="component" value="Unassembled WGS sequence"/>
</dbReference>
<dbReference type="EMBL" id="FOSC01000003">
    <property type="protein sequence ID" value="SFJ50784.1"/>
    <property type="molecule type" value="Genomic_DNA"/>
</dbReference>
<evidence type="ECO:0000313" key="7">
    <source>
        <dbReference type="Proteomes" id="UP000199445"/>
    </source>
</evidence>
<dbReference type="Pfam" id="PF02321">
    <property type="entry name" value="OEP"/>
    <property type="match status" value="1"/>
</dbReference>
<keyword evidence="3" id="KW-0812">Transmembrane</keyword>
<keyword evidence="3" id="KW-0472">Membrane</keyword>
<dbReference type="Gene3D" id="1.20.1600.10">
    <property type="entry name" value="Outer membrane efflux proteins (OEP)"/>
    <property type="match status" value="1"/>
</dbReference>
<dbReference type="InterPro" id="IPR010131">
    <property type="entry name" value="MdtP/NodT-like"/>
</dbReference>
<proteinExistence type="inferred from homology"/>
<evidence type="ECO:0000256" key="2">
    <source>
        <dbReference type="ARBA" id="ARBA00007613"/>
    </source>
</evidence>
<evidence type="ECO:0000256" key="1">
    <source>
        <dbReference type="ARBA" id="ARBA00004442"/>
    </source>
</evidence>
<keyword evidence="7" id="KW-1185">Reference proteome</keyword>
<gene>
    <name evidence="6" type="ORF">SAMN05216429_103112</name>
</gene>
<evidence type="ECO:0000313" key="6">
    <source>
        <dbReference type="EMBL" id="SFJ50784.1"/>
    </source>
</evidence>
<dbReference type="GO" id="GO:0015562">
    <property type="term" value="F:efflux transmembrane transporter activity"/>
    <property type="evidence" value="ECO:0007669"/>
    <property type="project" value="InterPro"/>
</dbReference>
<dbReference type="PANTHER" id="PTHR30203">
    <property type="entry name" value="OUTER MEMBRANE CATION EFFLUX PROTEIN"/>
    <property type="match status" value="1"/>
</dbReference>